<protein>
    <recommendedName>
        <fullName evidence="6">U3 small nucleolar RNA-associated protein 13 C-terminal domain-containing protein</fullName>
    </recommendedName>
</protein>
<evidence type="ECO:0000313" key="8">
    <source>
        <dbReference type="Proteomes" id="UP001431783"/>
    </source>
</evidence>
<comment type="caution">
    <text evidence="7">The sequence shown here is derived from an EMBL/GenBank/DDBJ whole genome shotgun (WGS) entry which is preliminary data.</text>
</comment>
<dbReference type="SMART" id="SM00320">
    <property type="entry name" value="WD40"/>
    <property type="match status" value="11"/>
</dbReference>
<keyword evidence="8" id="KW-1185">Reference proteome</keyword>
<feature type="repeat" description="WD" evidence="5">
    <location>
        <begin position="462"/>
        <end position="494"/>
    </location>
</feature>
<feature type="repeat" description="WD" evidence="5">
    <location>
        <begin position="545"/>
        <end position="586"/>
    </location>
</feature>
<evidence type="ECO:0000256" key="4">
    <source>
        <dbReference type="ARBA" id="ARBA00023242"/>
    </source>
</evidence>
<feature type="repeat" description="WD" evidence="5">
    <location>
        <begin position="503"/>
        <end position="544"/>
    </location>
</feature>
<dbReference type="AlphaFoldDB" id="A0AAW1UPN8"/>
<dbReference type="Pfam" id="PF08625">
    <property type="entry name" value="Utp13"/>
    <property type="match status" value="1"/>
</dbReference>
<dbReference type="GO" id="GO:0030686">
    <property type="term" value="C:90S preribosome"/>
    <property type="evidence" value="ECO:0007669"/>
    <property type="project" value="TreeGrafter"/>
</dbReference>
<feature type="repeat" description="WD" evidence="5">
    <location>
        <begin position="587"/>
        <end position="618"/>
    </location>
</feature>
<dbReference type="InterPro" id="IPR001680">
    <property type="entry name" value="WD40_rpt"/>
</dbReference>
<dbReference type="Gene3D" id="2.130.10.10">
    <property type="entry name" value="YVTN repeat-like/Quinoprotein amine dehydrogenase"/>
    <property type="match status" value="3"/>
</dbReference>
<dbReference type="InterPro" id="IPR015943">
    <property type="entry name" value="WD40/YVTN_repeat-like_dom_sf"/>
</dbReference>
<reference evidence="7 8" key="1">
    <citation type="submission" date="2023-03" db="EMBL/GenBank/DDBJ databases">
        <title>Genome insight into feeding habits of ladybird beetles.</title>
        <authorList>
            <person name="Li H.-S."/>
            <person name="Huang Y.-H."/>
            <person name="Pang H."/>
        </authorList>
    </citation>
    <scope>NUCLEOTIDE SEQUENCE [LARGE SCALE GENOMIC DNA]</scope>
    <source>
        <strain evidence="7">SYSU_2023b</strain>
        <tissue evidence="7">Whole body</tissue>
    </source>
</reference>
<sequence>MGSSIQLKEVFEVESKHTAFFTGGNIEWYDDKFYCQTSSSINLLNTKDGNVSLFIGEELSEDSDLIQTFTTDGSRTITSHKSGLLKLWNQNGELEKMWKYIHRGPIATLQIKENRLASGGADSAVRIWDLDYQSCILNLKGCQGVVSVVKYHPTEEEIFATGDDGKILHWDLETGELKKIYERHFSKVTSIVFTHDKTHFISSGRDKVMILWKFMEDTPLKTIPFYESIECIVSLPEKFKVPHFKADPECYYIASGGEKGVVRVWDVTNVREVYVQDNSLVTSAKEGGIAISRLLLHPESKTLAVVTVEQNIVLHHLKSFACTKQFIGFIDEILDIALMGVDDSHIAVATNSCDIKVYENSTMNCEILKGHTDIVLSLSVSKTNPNLLLSSSKDNSIRLWLRTYNVVCVAVGKRHTGSIGSCFFSQTSERWAVTVSADSSLKKWDLPTKYEGIVSLSCSTTETSHEKDINCITVSPNDKIIGTASQDKTARLWNENLKLIGVLRGHKRSVWSIRFSPVDQVAITSSADCTIRLWNINDLGCLKTLEGHESSVLRAEFISNGLQILSSGADGLIKLFSIKTSECQLTLDEHDGKIWALAIKKDESGIVTGGSDSNLIKWRDITEEKKLEKIKEEEEQVLQEQKLNNYLKSGKYLKALKFALRLGKVFQVLNIIKEIIKTEEQGLADTIKSLRDDQKDDLLKCAVNWNTNSKNCQAAQLVINILLNEIQGGEFKPSNFPSTIESILPYTERHFKRLTHLIKELHFISYTMNCMKPVNFRSQ</sequence>
<feature type="repeat" description="WD" evidence="5">
    <location>
        <begin position="368"/>
        <end position="400"/>
    </location>
</feature>
<name>A0AAW1UPN8_9CUCU</name>
<dbReference type="GO" id="GO:0032040">
    <property type="term" value="C:small-subunit processome"/>
    <property type="evidence" value="ECO:0007669"/>
    <property type="project" value="InterPro"/>
</dbReference>
<dbReference type="PROSITE" id="PS50294">
    <property type="entry name" value="WD_REPEATS_REGION"/>
    <property type="match status" value="3"/>
</dbReference>
<keyword evidence="4" id="KW-0539">Nucleus</keyword>
<evidence type="ECO:0000259" key="6">
    <source>
        <dbReference type="Pfam" id="PF08625"/>
    </source>
</evidence>
<dbReference type="CDD" id="cd00200">
    <property type="entry name" value="WD40"/>
    <property type="match status" value="1"/>
</dbReference>
<dbReference type="GO" id="GO:0000472">
    <property type="term" value="P:endonucleolytic cleavage to generate mature 5'-end of SSU-rRNA from (SSU-rRNA, 5.8S rRNA, LSU-rRNA)"/>
    <property type="evidence" value="ECO:0007669"/>
    <property type="project" value="TreeGrafter"/>
</dbReference>
<dbReference type="PANTHER" id="PTHR19854:SF15">
    <property type="entry name" value="TRANSDUCIN BETA-LIKE PROTEIN 3"/>
    <property type="match status" value="1"/>
</dbReference>
<keyword evidence="3" id="KW-0677">Repeat</keyword>
<dbReference type="PRINTS" id="PR00320">
    <property type="entry name" value="GPROTEINBRPT"/>
</dbReference>
<dbReference type="InterPro" id="IPR019775">
    <property type="entry name" value="WD40_repeat_CS"/>
</dbReference>
<evidence type="ECO:0000256" key="3">
    <source>
        <dbReference type="ARBA" id="ARBA00022737"/>
    </source>
</evidence>
<feature type="domain" description="U3 small nucleolar RNA-associated protein 13 C-terminal" evidence="6">
    <location>
        <begin position="640"/>
        <end position="771"/>
    </location>
</feature>
<evidence type="ECO:0000313" key="7">
    <source>
        <dbReference type="EMBL" id="KAK9885462.1"/>
    </source>
</evidence>
<accession>A0AAW1UPN8</accession>
<dbReference type="GO" id="GO:0034511">
    <property type="term" value="F:U3 snoRNA binding"/>
    <property type="evidence" value="ECO:0007669"/>
    <property type="project" value="TreeGrafter"/>
</dbReference>
<dbReference type="InterPro" id="IPR036322">
    <property type="entry name" value="WD40_repeat_dom_sf"/>
</dbReference>
<comment type="subcellular location">
    <subcellularLocation>
        <location evidence="1">Nucleus</location>
        <location evidence="1">Nucleolus</location>
    </subcellularLocation>
</comment>
<evidence type="ECO:0000256" key="5">
    <source>
        <dbReference type="PROSITE-ProRule" id="PRU00221"/>
    </source>
</evidence>
<dbReference type="InterPro" id="IPR020472">
    <property type="entry name" value="WD40_PAC1"/>
</dbReference>
<feature type="repeat" description="WD" evidence="5">
    <location>
        <begin position="102"/>
        <end position="138"/>
    </location>
</feature>
<dbReference type="GO" id="GO:0000480">
    <property type="term" value="P:endonucleolytic cleavage in 5'-ETS of tricistronic rRNA transcript (SSU-rRNA, 5.8S rRNA, LSU-rRNA)"/>
    <property type="evidence" value="ECO:0007669"/>
    <property type="project" value="TreeGrafter"/>
</dbReference>
<gene>
    <name evidence="7" type="ORF">WA026_010957</name>
</gene>
<dbReference type="PANTHER" id="PTHR19854">
    <property type="entry name" value="TRANSDUCIN BETA-LIKE 3"/>
    <property type="match status" value="1"/>
</dbReference>
<proteinExistence type="predicted"/>
<dbReference type="Pfam" id="PF00400">
    <property type="entry name" value="WD40"/>
    <property type="match status" value="7"/>
</dbReference>
<dbReference type="InterPro" id="IPR013934">
    <property type="entry name" value="Utp13_C"/>
</dbReference>
<feature type="repeat" description="WD" evidence="5">
    <location>
        <begin position="181"/>
        <end position="222"/>
    </location>
</feature>
<dbReference type="Proteomes" id="UP001431783">
    <property type="component" value="Unassembled WGS sequence"/>
</dbReference>
<dbReference type="EMBL" id="JARQZJ010000095">
    <property type="protein sequence ID" value="KAK9885462.1"/>
    <property type="molecule type" value="Genomic_DNA"/>
</dbReference>
<dbReference type="SUPFAM" id="SSF50978">
    <property type="entry name" value="WD40 repeat-like"/>
    <property type="match status" value="2"/>
</dbReference>
<dbReference type="PROSITE" id="PS00678">
    <property type="entry name" value="WD_REPEATS_1"/>
    <property type="match status" value="2"/>
</dbReference>
<dbReference type="PROSITE" id="PS50082">
    <property type="entry name" value="WD_REPEATS_2"/>
    <property type="match status" value="9"/>
</dbReference>
<feature type="repeat" description="WD" evidence="5">
    <location>
        <begin position="252"/>
        <end position="275"/>
    </location>
</feature>
<organism evidence="7 8">
    <name type="scientific">Henosepilachna vigintioctopunctata</name>
    <dbReference type="NCBI Taxonomy" id="420089"/>
    <lineage>
        <taxon>Eukaryota</taxon>
        <taxon>Metazoa</taxon>
        <taxon>Ecdysozoa</taxon>
        <taxon>Arthropoda</taxon>
        <taxon>Hexapoda</taxon>
        <taxon>Insecta</taxon>
        <taxon>Pterygota</taxon>
        <taxon>Neoptera</taxon>
        <taxon>Endopterygota</taxon>
        <taxon>Coleoptera</taxon>
        <taxon>Polyphaga</taxon>
        <taxon>Cucujiformia</taxon>
        <taxon>Coccinelloidea</taxon>
        <taxon>Coccinellidae</taxon>
        <taxon>Epilachninae</taxon>
        <taxon>Epilachnini</taxon>
        <taxon>Henosepilachna</taxon>
    </lineage>
</organism>
<evidence type="ECO:0000256" key="1">
    <source>
        <dbReference type="ARBA" id="ARBA00004604"/>
    </source>
</evidence>
<feature type="repeat" description="WD" evidence="5">
    <location>
        <begin position="139"/>
        <end position="180"/>
    </location>
</feature>
<evidence type="ECO:0000256" key="2">
    <source>
        <dbReference type="ARBA" id="ARBA00022574"/>
    </source>
</evidence>
<keyword evidence="2 5" id="KW-0853">WD repeat</keyword>